<dbReference type="SUPFAM" id="SSF141868">
    <property type="entry name" value="EAL domain-like"/>
    <property type="match status" value="1"/>
</dbReference>
<sequence length="432" mass="45791">MQGSGWDVASDALMVEHLLASTLDPVTHRAAGVSLHPECSGARTDDEVVTVVTLAYDTPTTYALPGRSRGLDVVERRLCDELEAWADAPGSIVAIGEAAAAYVVTTSQDDAQSLREHLGELYRRLDPAAGPTPLASAAQGASADLADVTARAVERLVLPRATLPLQDQWTATDVSRRTLWDVVTGARFGTQVRLHAARADGPHAERAEGLLSLSRSPRYTDTAVALHAAVPHAVGPDRDGGPVVWDASAALSGTGQARATLAQALVDHCPPGVWVGVSAWLAGLDDVLQALRTLRGRGHRIVLTAYGSGREPLAAFDELPVDAILLDPHLERGALVDPADRAVHAAIVDHAVRHDVVALTSARHALDAVRRPLPLPTPCHPEPPGQLLERARLVGLTLRETAVLVNATHGQGAVAPRWDRYDVATHWARATS</sequence>
<gene>
    <name evidence="1" type="ORF">NP075_03995</name>
</gene>
<organism evidence="1 2">
    <name type="scientific">Cellulomonas wangsupingiae</name>
    <dbReference type="NCBI Taxonomy" id="2968085"/>
    <lineage>
        <taxon>Bacteria</taxon>
        <taxon>Bacillati</taxon>
        <taxon>Actinomycetota</taxon>
        <taxon>Actinomycetes</taxon>
        <taxon>Micrococcales</taxon>
        <taxon>Cellulomonadaceae</taxon>
        <taxon>Cellulomonas</taxon>
    </lineage>
</organism>
<evidence type="ECO:0000313" key="2">
    <source>
        <dbReference type="Proteomes" id="UP001317322"/>
    </source>
</evidence>
<protein>
    <submittedName>
        <fullName evidence="1">EAL domain-containing protein</fullName>
    </submittedName>
</protein>
<dbReference type="InterPro" id="IPR035919">
    <property type="entry name" value="EAL_sf"/>
</dbReference>
<dbReference type="Gene3D" id="3.20.20.450">
    <property type="entry name" value="EAL domain"/>
    <property type="match status" value="1"/>
</dbReference>
<name>A0ABY5KA18_9CELL</name>
<evidence type="ECO:0000313" key="1">
    <source>
        <dbReference type="EMBL" id="UUI65905.1"/>
    </source>
</evidence>
<dbReference type="EMBL" id="CP101989">
    <property type="protein sequence ID" value="UUI65905.1"/>
    <property type="molecule type" value="Genomic_DNA"/>
</dbReference>
<proteinExistence type="predicted"/>
<keyword evidence="2" id="KW-1185">Reference proteome</keyword>
<reference evidence="1 2" key="1">
    <citation type="submission" date="2022-07" db="EMBL/GenBank/DDBJ databases">
        <title>Novel species in genus cellulomonas.</title>
        <authorList>
            <person name="Ye L."/>
        </authorList>
    </citation>
    <scope>NUCLEOTIDE SEQUENCE [LARGE SCALE GENOMIC DNA]</scope>
    <source>
        <strain evidence="2">zg-Y908</strain>
    </source>
</reference>
<dbReference type="RefSeq" id="WP_227563987.1">
    <property type="nucleotide sequence ID" value="NZ_CP101989.1"/>
</dbReference>
<accession>A0ABY5KA18</accession>
<dbReference type="Proteomes" id="UP001317322">
    <property type="component" value="Chromosome"/>
</dbReference>